<gene>
    <name evidence="1" type="ORF">HPB47_023832</name>
</gene>
<dbReference type="Proteomes" id="UP000805193">
    <property type="component" value="Unassembled WGS sequence"/>
</dbReference>
<reference evidence="1 2" key="1">
    <citation type="journal article" date="2020" name="Cell">
        <title>Large-Scale Comparative Analyses of Tick Genomes Elucidate Their Genetic Diversity and Vector Capacities.</title>
        <authorList>
            <consortium name="Tick Genome and Microbiome Consortium (TIGMIC)"/>
            <person name="Jia N."/>
            <person name="Wang J."/>
            <person name="Shi W."/>
            <person name="Du L."/>
            <person name="Sun Y."/>
            <person name="Zhan W."/>
            <person name="Jiang J.F."/>
            <person name="Wang Q."/>
            <person name="Zhang B."/>
            <person name="Ji P."/>
            <person name="Bell-Sakyi L."/>
            <person name="Cui X.M."/>
            <person name="Yuan T.T."/>
            <person name="Jiang B.G."/>
            <person name="Yang W.F."/>
            <person name="Lam T.T."/>
            <person name="Chang Q.C."/>
            <person name="Ding S.J."/>
            <person name="Wang X.J."/>
            <person name="Zhu J.G."/>
            <person name="Ruan X.D."/>
            <person name="Zhao L."/>
            <person name="Wei J.T."/>
            <person name="Ye R.Z."/>
            <person name="Que T.C."/>
            <person name="Du C.H."/>
            <person name="Zhou Y.H."/>
            <person name="Cheng J.X."/>
            <person name="Dai P.F."/>
            <person name="Guo W.B."/>
            <person name="Han X.H."/>
            <person name="Huang E.J."/>
            <person name="Li L.F."/>
            <person name="Wei W."/>
            <person name="Gao Y.C."/>
            <person name="Liu J.Z."/>
            <person name="Shao H.Z."/>
            <person name="Wang X."/>
            <person name="Wang C.C."/>
            <person name="Yang T.C."/>
            <person name="Huo Q.B."/>
            <person name="Li W."/>
            <person name="Chen H.Y."/>
            <person name="Chen S.E."/>
            <person name="Zhou L.G."/>
            <person name="Ni X.B."/>
            <person name="Tian J.H."/>
            <person name="Sheng Y."/>
            <person name="Liu T."/>
            <person name="Pan Y.S."/>
            <person name="Xia L.Y."/>
            <person name="Li J."/>
            <person name="Zhao F."/>
            <person name="Cao W.C."/>
        </authorList>
    </citation>
    <scope>NUCLEOTIDE SEQUENCE [LARGE SCALE GENOMIC DNA]</scope>
    <source>
        <strain evidence="1">Iper-2018</strain>
    </source>
</reference>
<proteinExistence type="predicted"/>
<dbReference type="EMBL" id="JABSTQ010009429">
    <property type="protein sequence ID" value="KAG0429245.1"/>
    <property type="molecule type" value="Genomic_DNA"/>
</dbReference>
<evidence type="ECO:0000313" key="2">
    <source>
        <dbReference type="Proteomes" id="UP000805193"/>
    </source>
</evidence>
<sequence length="353" mass="40359">MMTSYDVVLFLISLLLGLALRRAAAPMAELGIIEQLERKLNSLENQKRKLKRQLSDFRTRACKSESRLLDDVATSRDGLAQVSRDLEIERDRSNRLEETLRHRSDDVSKLERAVASLQKSIRSMAELEDVADLYGHNREETFKLLHFCRSAVLENLEGAIELADRRNSAVSKLYFDLFGETNGNVQLLSELTDPWRRWAELLACQRDRMDRVFAHCLDRASRNKRISLDELPASVGLQEPDHGFDRILDLVRVRLSPMSRSESLADFEYMPSADSPTSTVCGGANGSFVRFRKTGYLRLARTLHRRMPEVPEERLVACLETLRTQNGGLTGLRISEIREEVSRLVQDWPSAIR</sequence>
<comment type="caution">
    <text evidence="1">The sequence shown here is derived from an EMBL/GenBank/DDBJ whole genome shotgun (WGS) entry which is preliminary data.</text>
</comment>
<name>A0AC60Q5X4_IXOPE</name>
<keyword evidence="2" id="KW-1185">Reference proteome</keyword>
<accession>A0AC60Q5X4</accession>
<evidence type="ECO:0000313" key="1">
    <source>
        <dbReference type="EMBL" id="KAG0429245.1"/>
    </source>
</evidence>
<organism evidence="1 2">
    <name type="scientific">Ixodes persulcatus</name>
    <name type="common">Taiga tick</name>
    <dbReference type="NCBI Taxonomy" id="34615"/>
    <lineage>
        <taxon>Eukaryota</taxon>
        <taxon>Metazoa</taxon>
        <taxon>Ecdysozoa</taxon>
        <taxon>Arthropoda</taxon>
        <taxon>Chelicerata</taxon>
        <taxon>Arachnida</taxon>
        <taxon>Acari</taxon>
        <taxon>Parasitiformes</taxon>
        <taxon>Ixodida</taxon>
        <taxon>Ixodoidea</taxon>
        <taxon>Ixodidae</taxon>
        <taxon>Ixodinae</taxon>
        <taxon>Ixodes</taxon>
    </lineage>
</organism>
<protein>
    <submittedName>
        <fullName evidence="1">Uncharacterized protein</fullName>
    </submittedName>
</protein>